<accession>A0A9D9MZH9</accession>
<dbReference type="GO" id="GO:0005737">
    <property type="term" value="C:cytoplasm"/>
    <property type="evidence" value="ECO:0007669"/>
    <property type="project" value="UniProtKB-SubCell"/>
</dbReference>
<sequence length="249" mass="26924">MERNRFKIEICAGSVLSCIAAQDGGADRVELCAGMPEGGTTPSSGMIRRSREVLKIGLNVIIRPRGGDFLYSDSEIRQMEYDIYAAQDAGADGLVFGALTENGDVDEKAMTVLMTAAGDLPVTFHRAFDHCRDPYDALEKIICFGCRRILSSGCMPTAVQGSGLLSDLVQKAAGRISIMPGSGVNSQNIADLARKTGAREFHFSARRPHDSMMQFRRPEVVMGGETDFYTLMDSDSREISAAIAALKAL</sequence>
<reference evidence="3" key="2">
    <citation type="journal article" date="2021" name="PeerJ">
        <title>Extensive microbial diversity within the chicken gut microbiome revealed by metagenomics and culture.</title>
        <authorList>
            <person name="Gilroy R."/>
            <person name="Ravi A."/>
            <person name="Getino M."/>
            <person name="Pursley I."/>
            <person name="Horton D.L."/>
            <person name="Alikhan N.F."/>
            <person name="Baker D."/>
            <person name="Gharbi K."/>
            <person name="Hall N."/>
            <person name="Watson M."/>
            <person name="Adriaenssens E.M."/>
            <person name="Foster-Nyarko E."/>
            <person name="Jarju S."/>
            <person name="Secka A."/>
            <person name="Antonio M."/>
            <person name="Oren A."/>
            <person name="Chaudhuri R.R."/>
            <person name="La Ragione R."/>
            <person name="Hildebrand F."/>
            <person name="Pallen M.J."/>
        </authorList>
    </citation>
    <scope>NUCLEOTIDE SEQUENCE</scope>
    <source>
        <strain evidence="3">B1-3475</strain>
    </source>
</reference>
<name>A0A9D9MZH9_9BACT</name>
<dbReference type="PANTHER" id="PTHR12598:SF0">
    <property type="entry name" value="COPPER HOMEOSTASIS PROTEIN CUTC HOMOLOG"/>
    <property type="match status" value="1"/>
</dbReference>
<dbReference type="SUPFAM" id="SSF110395">
    <property type="entry name" value="CutC-like"/>
    <property type="match status" value="1"/>
</dbReference>
<evidence type="ECO:0000313" key="3">
    <source>
        <dbReference type="EMBL" id="MBO8455329.1"/>
    </source>
</evidence>
<reference evidence="3" key="1">
    <citation type="submission" date="2020-10" db="EMBL/GenBank/DDBJ databases">
        <authorList>
            <person name="Gilroy R."/>
        </authorList>
    </citation>
    <scope>NUCLEOTIDE SEQUENCE</scope>
    <source>
        <strain evidence="3">B1-3475</strain>
    </source>
</reference>
<comment type="similarity">
    <text evidence="1 2">Belongs to the CutC family.</text>
</comment>
<dbReference type="GO" id="GO:0005507">
    <property type="term" value="F:copper ion binding"/>
    <property type="evidence" value="ECO:0007669"/>
    <property type="project" value="TreeGrafter"/>
</dbReference>
<gene>
    <name evidence="2" type="primary">cutC</name>
    <name evidence="3" type="ORF">IAC08_02850</name>
</gene>
<organism evidence="3 4">
    <name type="scientific">Candidatus Cryptobacteroides intestinigallinarum</name>
    <dbReference type="NCBI Taxonomy" id="2840767"/>
    <lineage>
        <taxon>Bacteria</taxon>
        <taxon>Pseudomonadati</taxon>
        <taxon>Bacteroidota</taxon>
        <taxon>Bacteroidia</taxon>
        <taxon>Bacteroidales</taxon>
        <taxon>Candidatus Cryptobacteroides</taxon>
    </lineage>
</organism>
<dbReference type="EMBL" id="JADIMK010000025">
    <property type="protein sequence ID" value="MBO8455329.1"/>
    <property type="molecule type" value="Genomic_DNA"/>
</dbReference>
<dbReference type="InterPro" id="IPR036822">
    <property type="entry name" value="CutC-like_dom_sf"/>
</dbReference>
<dbReference type="AlphaFoldDB" id="A0A9D9MZH9"/>
<dbReference type="Proteomes" id="UP000823617">
    <property type="component" value="Unassembled WGS sequence"/>
</dbReference>
<comment type="caution">
    <text evidence="2">Once thought to be involved in copper homeostasis, experiments in E.coli have shown this is not the case.</text>
</comment>
<proteinExistence type="inferred from homology"/>
<dbReference type="HAMAP" id="MF_00795">
    <property type="entry name" value="CutC"/>
    <property type="match status" value="1"/>
</dbReference>
<evidence type="ECO:0000256" key="2">
    <source>
        <dbReference type="HAMAP-Rule" id="MF_00795"/>
    </source>
</evidence>
<evidence type="ECO:0000313" key="4">
    <source>
        <dbReference type="Proteomes" id="UP000823617"/>
    </source>
</evidence>
<comment type="caution">
    <text evidence="3">The sequence shown here is derived from an EMBL/GenBank/DDBJ whole genome shotgun (WGS) entry which is preliminary data.</text>
</comment>
<comment type="subcellular location">
    <subcellularLocation>
        <location evidence="2">Cytoplasm</location>
    </subcellularLocation>
</comment>
<dbReference type="Pfam" id="PF03932">
    <property type="entry name" value="CutC"/>
    <property type="match status" value="1"/>
</dbReference>
<dbReference type="PANTHER" id="PTHR12598">
    <property type="entry name" value="COPPER HOMEOSTASIS PROTEIN CUTC"/>
    <property type="match status" value="1"/>
</dbReference>
<evidence type="ECO:0000256" key="1">
    <source>
        <dbReference type="ARBA" id="ARBA00007768"/>
    </source>
</evidence>
<dbReference type="InterPro" id="IPR005627">
    <property type="entry name" value="CutC-like"/>
</dbReference>
<keyword evidence="2" id="KW-0963">Cytoplasm</keyword>
<protein>
    <recommendedName>
        <fullName evidence="2">PF03932 family protein CutC</fullName>
    </recommendedName>
</protein>
<dbReference type="Gene3D" id="3.20.20.380">
    <property type="entry name" value="Copper homeostasis (CutC) domain"/>
    <property type="match status" value="1"/>
</dbReference>
<dbReference type="FunFam" id="3.20.20.380:FF:000001">
    <property type="entry name" value="Copper homeostasis protein CutC"/>
    <property type="match status" value="1"/>
</dbReference>